<dbReference type="EMBL" id="CADCWF010000072">
    <property type="protein sequence ID" value="CAA9544620.1"/>
    <property type="molecule type" value="Genomic_DNA"/>
</dbReference>
<dbReference type="PANTHER" id="PTHR23513:SF9">
    <property type="entry name" value="ENTEROBACTIN EXPORTER ENTS"/>
    <property type="match status" value="1"/>
</dbReference>
<name>A0A6J4UDH1_9BACT</name>
<dbReference type="Pfam" id="PF07690">
    <property type="entry name" value="MFS_1"/>
    <property type="match status" value="1"/>
</dbReference>
<keyword evidence="3" id="KW-1003">Cell membrane</keyword>
<evidence type="ECO:0000256" key="3">
    <source>
        <dbReference type="ARBA" id="ARBA00022475"/>
    </source>
</evidence>
<gene>
    <name evidence="8" type="ORF">AVDCRST_MAG59-1159</name>
</gene>
<evidence type="ECO:0000256" key="7">
    <source>
        <dbReference type="SAM" id="Phobius"/>
    </source>
</evidence>
<feature type="non-terminal residue" evidence="8">
    <location>
        <position position="1"/>
    </location>
</feature>
<feature type="transmembrane region" description="Helical" evidence="7">
    <location>
        <begin position="79"/>
        <end position="98"/>
    </location>
</feature>
<sequence>RDFALLWAAGFVSVAGDFALIAALPLHAYALTGSAIAAGGVLASTLVPSILLGSVAGVFVDRWDRKRTMVAADLLRAALLLPLLAVGSVDLLWLLYAVRAAVGTTGLFFNPAENALLPRLVGDEHLVAANALNSLNNNLRRLVGPAVGGVLYAWVGIAGVALADAATFLVSGLLVALIRADARPDPGDPVASGTGVFRRTFGEWRDGLRLVRRDPVLRTVFLALGLGMAADGTFGVGFAPLAIDVLEAGATGAGLLLSAQAVGGLVAGALVAAVAKRVPPRLLFGGGLVGLGLADLGLANAGTLAPPGAVALAVAAGFLVLAGFPAVALDAAGTGLVQTRTDDTYRGRVFGAMGALVSLAILVGVVVGGPAVEAFGVVPVMSAGAAMWIVGGAFALIRLPSGRPPGSPAEAGKIEAAHSESG</sequence>
<proteinExistence type="predicted"/>
<keyword evidence="2" id="KW-0813">Transport</keyword>
<evidence type="ECO:0000256" key="2">
    <source>
        <dbReference type="ARBA" id="ARBA00022448"/>
    </source>
</evidence>
<comment type="subcellular location">
    <subcellularLocation>
        <location evidence="1">Cell membrane</location>
        <topology evidence="1">Multi-pass membrane protein</topology>
    </subcellularLocation>
</comment>
<dbReference type="Gene3D" id="1.20.1250.20">
    <property type="entry name" value="MFS general substrate transporter like domains"/>
    <property type="match status" value="1"/>
</dbReference>
<accession>A0A6J4UDH1</accession>
<evidence type="ECO:0000256" key="1">
    <source>
        <dbReference type="ARBA" id="ARBA00004651"/>
    </source>
</evidence>
<protein>
    <recommendedName>
        <fullName evidence="9">Major facilitator superfamily (MFS) profile domain-containing protein</fullName>
    </recommendedName>
</protein>
<dbReference type="PANTHER" id="PTHR23513">
    <property type="entry name" value="INTEGRAL MEMBRANE EFFLUX PROTEIN-RELATED"/>
    <property type="match status" value="1"/>
</dbReference>
<evidence type="ECO:0008006" key="9">
    <source>
        <dbReference type="Google" id="ProtNLM"/>
    </source>
</evidence>
<organism evidence="8">
    <name type="scientific">uncultured Thermomicrobiales bacterium</name>
    <dbReference type="NCBI Taxonomy" id="1645740"/>
    <lineage>
        <taxon>Bacteria</taxon>
        <taxon>Pseudomonadati</taxon>
        <taxon>Thermomicrobiota</taxon>
        <taxon>Thermomicrobia</taxon>
        <taxon>Thermomicrobiales</taxon>
        <taxon>environmental samples</taxon>
    </lineage>
</organism>
<dbReference type="InterPro" id="IPR036259">
    <property type="entry name" value="MFS_trans_sf"/>
</dbReference>
<feature type="transmembrane region" description="Helical" evidence="7">
    <location>
        <begin position="35"/>
        <end position="59"/>
    </location>
</feature>
<dbReference type="AlphaFoldDB" id="A0A6J4UDH1"/>
<evidence type="ECO:0000313" key="8">
    <source>
        <dbReference type="EMBL" id="CAA9544620.1"/>
    </source>
</evidence>
<feature type="transmembrane region" description="Helical" evidence="7">
    <location>
        <begin position="219"/>
        <end position="243"/>
    </location>
</feature>
<feature type="transmembrane region" description="Helical" evidence="7">
    <location>
        <begin position="151"/>
        <end position="178"/>
    </location>
</feature>
<keyword evidence="6 7" id="KW-0472">Membrane</keyword>
<keyword evidence="5 7" id="KW-1133">Transmembrane helix</keyword>
<keyword evidence="4 7" id="KW-0812">Transmembrane</keyword>
<dbReference type="CDD" id="cd06173">
    <property type="entry name" value="MFS_MefA_like"/>
    <property type="match status" value="1"/>
</dbReference>
<feature type="transmembrane region" description="Helical" evidence="7">
    <location>
        <begin position="282"/>
        <end position="302"/>
    </location>
</feature>
<evidence type="ECO:0000256" key="5">
    <source>
        <dbReference type="ARBA" id="ARBA00022989"/>
    </source>
</evidence>
<feature type="transmembrane region" description="Helical" evidence="7">
    <location>
        <begin position="374"/>
        <end position="397"/>
    </location>
</feature>
<evidence type="ECO:0000256" key="6">
    <source>
        <dbReference type="ARBA" id="ARBA00023136"/>
    </source>
</evidence>
<dbReference type="GO" id="GO:0005886">
    <property type="term" value="C:plasma membrane"/>
    <property type="evidence" value="ECO:0007669"/>
    <property type="project" value="UniProtKB-SubCell"/>
</dbReference>
<feature type="transmembrane region" description="Helical" evidence="7">
    <location>
        <begin position="349"/>
        <end position="368"/>
    </location>
</feature>
<dbReference type="SUPFAM" id="SSF103473">
    <property type="entry name" value="MFS general substrate transporter"/>
    <property type="match status" value="1"/>
</dbReference>
<feature type="transmembrane region" description="Helical" evidence="7">
    <location>
        <begin position="308"/>
        <end position="329"/>
    </location>
</feature>
<dbReference type="GO" id="GO:0022857">
    <property type="term" value="F:transmembrane transporter activity"/>
    <property type="evidence" value="ECO:0007669"/>
    <property type="project" value="InterPro"/>
</dbReference>
<reference evidence="8" key="1">
    <citation type="submission" date="2020-02" db="EMBL/GenBank/DDBJ databases">
        <authorList>
            <person name="Meier V. D."/>
        </authorList>
    </citation>
    <scope>NUCLEOTIDE SEQUENCE</scope>
    <source>
        <strain evidence="8">AVDCRST_MAG59</strain>
    </source>
</reference>
<feature type="transmembrane region" description="Helical" evidence="7">
    <location>
        <begin position="255"/>
        <end position="275"/>
    </location>
</feature>
<evidence type="ECO:0000256" key="4">
    <source>
        <dbReference type="ARBA" id="ARBA00022692"/>
    </source>
</evidence>
<dbReference type="InterPro" id="IPR011701">
    <property type="entry name" value="MFS"/>
</dbReference>